<proteinExistence type="predicted"/>
<gene>
    <name evidence="2" type="ORF">PSALAMII_LOCUS2450</name>
</gene>
<evidence type="ECO:0000313" key="3">
    <source>
        <dbReference type="Proteomes" id="UP001152649"/>
    </source>
</evidence>
<dbReference type="Proteomes" id="UP001152649">
    <property type="component" value="Unassembled WGS sequence"/>
</dbReference>
<reference evidence="2" key="1">
    <citation type="submission" date="2021-07" db="EMBL/GenBank/DDBJ databases">
        <authorList>
            <person name="Branca A.L. A."/>
        </authorList>
    </citation>
    <scope>NUCLEOTIDE SEQUENCE</scope>
</reference>
<dbReference type="AlphaFoldDB" id="A0A9W4NAV2"/>
<dbReference type="EMBL" id="CAJVPG010000092">
    <property type="protein sequence ID" value="CAG8325064.1"/>
    <property type="molecule type" value="Genomic_DNA"/>
</dbReference>
<keyword evidence="3" id="KW-1185">Reference proteome</keyword>
<comment type="caution">
    <text evidence="2">The sequence shown here is derived from an EMBL/GenBank/DDBJ whole genome shotgun (WGS) entry which is preliminary data.</text>
</comment>
<evidence type="ECO:0000256" key="1">
    <source>
        <dbReference type="SAM" id="MobiDB-lite"/>
    </source>
</evidence>
<organism evidence="2 3">
    <name type="scientific">Penicillium salamii</name>
    <dbReference type="NCBI Taxonomy" id="1612424"/>
    <lineage>
        <taxon>Eukaryota</taxon>
        <taxon>Fungi</taxon>
        <taxon>Dikarya</taxon>
        <taxon>Ascomycota</taxon>
        <taxon>Pezizomycotina</taxon>
        <taxon>Eurotiomycetes</taxon>
        <taxon>Eurotiomycetidae</taxon>
        <taxon>Eurotiales</taxon>
        <taxon>Aspergillaceae</taxon>
        <taxon>Penicillium</taxon>
    </lineage>
</organism>
<dbReference type="OrthoDB" id="4062651at2759"/>
<evidence type="ECO:0000313" key="2">
    <source>
        <dbReference type="EMBL" id="CAG8325064.1"/>
    </source>
</evidence>
<accession>A0A9W4NAV2</accession>
<feature type="region of interest" description="Disordered" evidence="1">
    <location>
        <begin position="29"/>
        <end position="48"/>
    </location>
</feature>
<sequence length="87" mass="9780">MWSGLFSRGKELTLKISFNYVDDRHSPLAAGRKGEKRGKTSVTKRMLDERAAQIDAEQDASGERPIWRSVNNLMRCASSTCLLGLYC</sequence>
<protein>
    <submittedName>
        <fullName evidence="2">Uncharacterized protein</fullName>
    </submittedName>
</protein>
<name>A0A9W4NAV2_9EURO</name>